<dbReference type="InterPro" id="IPR036388">
    <property type="entry name" value="WH-like_DNA-bd_sf"/>
</dbReference>
<name>A0A6J5N695_9CAUD</name>
<reference evidence="1" key="1">
    <citation type="submission" date="2020-04" db="EMBL/GenBank/DDBJ databases">
        <authorList>
            <person name="Chiriac C."/>
            <person name="Salcher M."/>
            <person name="Ghai R."/>
            <person name="Kavagutti S V."/>
        </authorList>
    </citation>
    <scope>NUCLEOTIDE SEQUENCE</scope>
</reference>
<organism evidence="1">
    <name type="scientific">uncultured Caudovirales phage</name>
    <dbReference type="NCBI Taxonomy" id="2100421"/>
    <lineage>
        <taxon>Viruses</taxon>
        <taxon>Duplodnaviria</taxon>
        <taxon>Heunggongvirae</taxon>
        <taxon>Uroviricota</taxon>
        <taxon>Caudoviricetes</taxon>
        <taxon>Peduoviridae</taxon>
        <taxon>Maltschvirus</taxon>
        <taxon>Maltschvirus maltsch</taxon>
    </lineage>
</organism>
<gene>
    <name evidence="1" type="ORF">UFOVP631_30</name>
</gene>
<evidence type="ECO:0000313" key="1">
    <source>
        <dbReference type="EMBL" id="CAB4154277.1"/>
    </source>
</evidence>
<dbReference type="EMBL" id="LR796611">
    <property type="protein sequence ID" value="CAB4154277.1"/>
    <property type="molecule type" value="Genomic_DNA"/>
</dbReference>
<protein>
    <submittedName>
        <fullName evidence="1">Helix-turn-helix domain containing protein</fullName>
    </submittedName>
</protein>
<dbReference type="Pfam" id="PF13730">
    <property type="entry name" value="HTH_36"/>
    <property type="match status" value="1"/>
</dbReference>
<sequence>MSIEAVALVLNKSKARGRAKLVLLGIANHLGDQGAWPAISTLARYANASERSVKRDIQELIDLGELRVELQNAPTQNQYKTNLYWITIRAGVTDSASGVTDQVSRGDSSGKSGVTPVGTQNINITIKEPSIETSKNDFDKFWNLYPKKVAKADALKAWNKAIKRKTADELLKLTKVYSEGKLPDQTYIPYPASWLNKELYESVEVAESKPLPKLFVGRIK</sequence>
<dbReference type="Gene3D" id="1.10.10.10">
    <property type="entry name" value="Winged helix-like DNA-binding domain superfamily/Winged helix DNA-binding domain"/>
    <property type="match status" value="1"/>
</dbReference>
<accession>A0A6J5N695</accession>
<proteinExistence type="predicted"/>